<keyword evidence="2 7" id="KW-0808">Transferase</keyword>
<reference evidence="8" key="1">
    <citation type="submission" date="2022-09" db="EMBL/GenBank/DDBJ databases">
        <title>Culturomic study of gut microbiota in children with autism spectrum disorder.</title>
        <authorList>
            <person name="Efimov B.A."/>
            <person name="Chaplin A.V."/>
            <person name="Sokolova S.R."/>
            <person name="Pikina A.P."/>
            <person name="Korzhanova M."/>
            <person name="Belova V."/>
            <person name="Korostin D."/>
        </authorList>
    </citation>
    <scope>NUCLEOTIDE SEQUENCE</scope>
    <source>
        <strain evidence="8">ASD5510</strain>
    </source>
</reference>
<keyword evidence="7" id="KW-0460">Magnesium</keyword>
<dbReference type="GO" id="GO:0009073">
    <property type="term" value="P:aromatic amino acid family biosynthetic process"/>
    <property type="evidence" value="ECO:0007669"/>
    <property type="project" value="UniProtKB-KW"/>
</dbReference>
<comment type="caution">
    <text evidence="8">The sequence shown here is derived from an EMBL/GenBank/DDBJ whole genome shotgun (WGS) entry which is preliminary data.</text>
</comment>
<dbReference type="CDD" id="cd00464">
    <property type="entry name" value="SK"/>
    <property type="match status" value="1"/>
</dbReference>
<dbReference type="AlphaFoldDB" id="A0A9J6QTI2"/>
<evidence type="ECO:0000313" key="9">
    <source>
        <dbReference type="Proteomes" id="UP001065549"/>
    </source>
</evidence>
<evidence type="ECO:0000256" key="5">
    <source>
        <dbReference type="ARBA" id="ARBA00022840"/>
    </source>
</evidence>
<keyword evidence="5 7" id="KW-0067">ATP-binding</keyword>
<feature type="binding site" evidence="7">
    <location>
        <begin position="11"/>
        <end position="16"/>
    </location>
    <ligand>
        <name>ATP</name>
        <dbReference type="ChEBI" id="CHEBI:30616"/>
    </ligand>
</feature>
<evidence type="ECO:0000256" key="3">
    <source>
        <dbReference type="ARBA" id="ARBA00022741"/>
    </source>
</evidence>
<dbReference type="Gene3D" id="3.40.50.300">
    <property type="entry name" value="P-loop containing nucleotide triphosphate hydrolases"/>
    <property type="match status" value="1"/>
</dbReference>
<dbReference type="GO" id="GO:0008652">
    <property type="term" value="P:amino acid biosynthetic process"/>
    <property type="evidence" value="ECO:0007669"/>
    <property type="project" value="UniProtKB-KW"/>
</dbReference>
<proteinExistence type="inferred from homology"/>
<evidence type="ECO:0000256" key="7">
    <source>
        <dbReference type="HAMAP-Rule" id="MF_00109"/>
    </source>
</evidence>
<dbReference type="Pfam" id="PF01202">
    <property type="entry name" value="SKI"/>
    <property type="match status" value="1"/>
</dbReference>
<comment type="function">
    <text evidence="7">Catalyzes the specific phosphorylation of the 3-hydroxyl group of shikimic acid using ATP as a cosubstrate.</text>
</comment>
<comment type="caution">
    <text evidence="7">Lacks conserved residue(s) required for the propagation of feature annotation.</text>
</comment>
<dbReference type="InterPro" id="IPR031322">
    <property type="entry name" value="Shikimate/glucono_kinase"/>
</dbReference>
<dbReference type="SUPFAM" id="SSF52540">
    <property type="entry name" value="P-loop containing nucleoside triphosphate hydrolases"/>
    <property type="match status" value="1"/>
</dbReference>
<dbReference type="Proteomes" id="UP001065549">
    <property type="component" value="Unassembled WGS sequence"/>
</dbReference>
<evidence type="ECO:0000256" key="6">
    <source>
        <dbReference type="ARBA" id="ARBA00023141"/>
    </source>
</evidence>
<dbReference type="GO" id="GO:0000287">
    <property type="term" value="F:magnesium ion binding"/>
    <property type="evidence" value="ECO:0007669"/>
    <property type="project" value="UniProtKB-UniRule"/>
</dbReference>
<dbReference type="HAMAP" id="MF_00109">
    <property type="entry name" value="Shikimate_kinase"/>
    <property type="match status" value="1"/>
</dbReference>
<name>A0A9J6QTI2_9FIRM</name>
<sequence>MENIILVGMPACGKSITGVVLAKTMRMNFVDTDLLIQEREQKPLQQIIDEHGIEYFKQAEEAVLLELNVENTVISTGGSAIYYPKAIEHLKRNGRIVYLQVRLQTVLNRLNNIKTRGVAMEKGDTIGDLYQRRVPLYEKYADITVKADGLAVEQTVEQIVAYY</sequence>
<dbReference type="PANTHER" id="PTHR21087">
    <property type="entry name" value="SHIKIMATE KINASE"/>
    <property type="match status" value="1"/>
</dbReference>
<comment type="subunit">
    <text evidence="7">Monomer.</text>
</comment>
<dbReference type="RefSeq" id="WP_253019743.1">
    <property type="nucleotide sequence ID" value="NZ_JAOSHN010000002.1"/>
</dbReference>
<keyword evidence="4 7" id="KW-0418">Kinase</keyword>
<dbReference type="EC" id="2.7.1.71" evidence="7"/>
<comment type="pathway">
    <text evidence="7">Metabolic intermediate biosynthesis; chorismate biosynthesis; chorismate from D-erythrose 4-phosphate and phosphoenolpyruvate: step 5/7.</text>
</comment>
<dbReference type="GO" id="GO:0005829">
    <property type="term" value="C:cytosol"/>
    <property type="evidence" value="ECO:0007669"/>
    <property type="project" value="TreeGrafter"/>
</dbReference>
<keyword evidence="7" id="KW-0479">Metal-binding</keyword>
<dbReference type="GO" id="GO:0005524">
    <property type="term" value="F:ATP binding"/>
    <property type="evidence" value="ECO:0007669"/>
    <property type="project" value="UniProtKB-UniRule"/>
</dbReference>
<protein>
    <recommendedName>
        <fullName evidence="7">Shikimate kinase</fullName>
        <shortName evidence="7">SK</shortName>
        <ecNumber evidence="7">2.7.1.71</ecNumber>
    </recommendedName>
</protein>
<accession>A0A9J6QTI2</accession>
<dbReference type="InterPro" id="IPR000623">
    <property type="entry name" value="Shikimate_kinase/TSH1"/>
</dbReference>
<comment type="cofactor">
    <cofactor evidence="7">
        <name>Mg(2+)</name>
        <dbReference type="ChEBI" id="CHEBI:18420"/>
    </cofactor>
    <text evidence="7">Binds 1 Mg(2+) ion per subunit.</text>
</comment>
<dbReference type="GO" id="GO:0009423">
    <property type="term" value="P:chorismate biosynthetic process"/>
    <property type="evidence" value="ECO:0007669"/>
    <property type="project" value="UniProtKB-UniRule"/>
</dbReference>
<evidence type="ECO:0000256" key="2">
    <source>
        <dbReference type="ARBA" id="ARBA00022679"/>
    </source>
</evidence>
<keyword evidence="3 7" id="KW-0547">Nucleotide-binding</keyword>
<dbReference type="PRINTS" id="PR01100">
    <property type="entry name" value="SHIKIMTKNASE"/>
</dbReference>
<dbReference type="GO" id="GO:0004765">
    <property type="term" value="F:shikimate kinase activity"/>
    <property type="evidence" value="ECO:0007669"/>
    <property type="project" value="UniProtKB-UniRule"/>
</dbReference>
<comment type="catalytic activity">
    <reaction evidence="7">
        <text>shikimate + ATP = 3-phosphoshikimate + ADP + H(+)</text>
        <dbReference type="Rhea" id="RHEA:13121"/>
        <dbReference type="ChEBI" id="CHEBI:15378"/>
        <dbReference type="ChEBI" id="CHEBI:30616"/>
        <dbReference type="ChEBI" id="CHEBI:36208"/>
        <dbReference type="ChEBI" id="CHEBI:145989"/>
        <dbReference type="ChEBI" id="CHEBI:456216"/>
        <dbReference type="EC" id="2.7.1.71"/>
    </reaction>
</comment>
<evidence type="ECO:0000256" key="1">
    <source>
        <dbReference type="ARBA" id="ARBA00022605"/>
    </source>
</evidence>
<keyword evidence="9" id="KW-1185">Reference proteome</keyword>
<feature type="binding site" evidence="7">
    <location>
        <position position="116"/>
    </location>
    <ligand>
        <name>ATP</name>
        <dbReference type="ChEBI" id="CHEBI:30616"/>
    </ligand>
</feature>
<dbReference type="InterPro" id="IPR027417">
    <property type="entry name" value="P-loop_NTPase"/>
</dbReference>
<evidence type="ECO:0000313" key="8">
    <source>
        <dbReference type="EMBL" id="MCU7378067.1"/>
    </source>
</evidence>
<feature type="binding site" evidence="7">
    <location>
        <position position="15"/>
    </location>
    <ligand>
        <name>Mg(2+)</name>
        <dbReference type="ChEBI" id="CHEBI:18420"/>
    </ligand>
</feature>
<keyword evidence="1 7" id="KW-0028">Amino-acid biosynthesis</keyword>
<keyword evidence="7" id="KW-0963">Cytoplasm</keyword>
<feature type="binding site" evidence="7">
    <location>
        <position position="133"/>
    </location>
    <ligand>
        <name>substrate</name>
    </ligand>
</feature>
<evidence type="ECO:0000256" key="4">
    <source>
        <dbReference type="ARBA" id="ARBA00022777"/>
    </source>
</evidence>
<dbReference type="PANTHER" id="PTHR21087:SF16">
    <property type="entry name" value="SHIKIMATE KINASE 1, CHLOROPLASTIC"/>
    <property type="match status" value="1"/>
</dbReference>
<feature type="binding site" evidence="7">
    <location>
        <position position="78"/>
    </location>
    <ligand>
        <name>substrate</name>
    </ligand>
</feature>
<dbReference type="EMBL" id="JAOSHN010000002">
    <property type="protein sequence ID" value="MCU7378067.1"/>
    <property type="molecule type" value="Genomic_DNA"/>
</dbReference>
<feature type="binding site" evidence="7">
    <location>
        <position position="33"/>
    </location>
    <ligand>
        <name>substrate</name>
    </ligand>
</feature>
<comment type="similarity">
    <text evidence="7">Belongs to the shikimate kinase family.</text>
</comment>
<organism evidence="8 9">
    <name type="scientific">Hominibacterium faecale</name>
    <dbReference type="NCBI Taxonomy" id="2839743"/>
    <lineage>
        <taxon>Bacteria</taxon>
        <taxon>Bacillati</taxon>
        <taxon>Bacillota</taxon>
        <taxon>Clostridia</taxon>
        <taxon>Peptostreptococcales</taxon>
        <taxon>Anaerovoracaceae</taxon>
        <taxon>Hominibacterium</taxon>
    </lineage>
</organism>
<gene>
    <name evidence="7" type="primary">aroK</name>
    <name evidence="8" type="ORF">OBO34_06835</name>
</gene>
<keyword evidence="6 7" id="KW-0057">Aromatic amino acid biosynthesis</keyword>
<comment type="subcellular location">
    <subcellularLocation>
        <location evidence="7">Cytoplasm</location>
    </subcellularLocation>
</comment>